<dbReference type="EMBL" id="GIIL01007347">
    <property type="protein sequence ID" value="NOV51073.1"/>
    <property type="molecule type" value="Transcribed_RNA"/>
</dbReference>
<reference evidence="1" key="1">
    <citation type="submission" date="2020-03" db="EMBL/GenBank/DDBJ databases">
        <title>Transcriptomic Profiling of the Digestive Tract of the Rat Flea, Xenopsylla cheopis, Following Blood Feeding and Infection with Yersinia pestis.</title>
        <authorList>
            <person name="Bland D.M."/>
            <person name="Martens C.A."/>
            <person name="Virtaneva K."/>
            <person name="Kanakabandi K."/>
            <person name="Long D."/>
            <person name="Rosenke R."/>
            <person name="Saturday G.A."/>
            <person name="Hoyt F.H."/>
            <person name="Bruno D.P."/>
            <person name="Ribeiro J.M.C."/>
            <person name="Hinnebusch J."/>
        </authorList>
    </citation>
    <scope>NUCLEOTIDE SEQUENCE</scope>
</reference>
<proteinExistence type="predicted"/>
<organism evidence="1">
    <name type="scientific">Xenopsylla cheopis</name>
    <name type="common">Oriental rat flea</name>
    <name type="synonym">Pulex cheopis</name>
    <dbReference type="NCBI Taxonomy" id="163159"/>
    <lineage>
        <taxon>Eukaryota</taxon>
        <taxon>Metazoa</taxon>
        <taxon>Ecdysozoa</taxon>
        <taxon>Arthropoda</taxon>
        <taxon>Hexapoda</taxon>
        <taxon>Insecta</taxon>
        <taxon>Pterygota</taxon>
        <taxon>Neoptera</taxon>
        <taxon>Endopterygota</taxon>
        <taxon>Siphonaptera</taxon>
        <taxon>Pulicidae</taxon>
        <taxon>Xenopsyllinae</taxon>
        <taxon>Xenopsylla</taxon>
    </lineage>
</organism>
<evidence type="ECO:0000313" key="1">
    <source>
        <dbReference type="EMBL" id="NOV51073.1"/>
    </source>
</evidence>
<accession>A0A6M2DYC2</accession>
<protein>
    <submittedName>
        <fullName evidence="1">Putative secreted protein</fullName>
    </submittedName>
</protein>
<dbReference type="AlphaFoldDB" id="A0A6M2DYC2"/>
<name>A0A6M2DYC2_XENCH</name>
<sequence>MLRICPIQLVFLLIIVSNMTLSSPILRSIFSFVALHLLFFILLQHHISKLFLAFSSIHISDPCRAIL</sequence>